<dbReference type="Proteomes" id="UP000093052">
    <property type="component" value="Chromosome"/>
</dbReference>
<accession>A0AAN0YNN1</accession>
<name>A0AAN0YNN1_PARTM</name>
<evidence type="ECO:0000313" key="2">
    <source>
        <dbReference type="Proteomes" id="UP000093052"/>
    </source>
</evidence>
<evidence type="ECO:0000313" key="1">
    <source>
        <dbReference type="EMBL" id="ANZ30575.1"/>
    </source>
</evidence>
<organism evidence="1 2">
    <name type="scientific">Parageobacillus thermoglucosidasius</name>
    <name type="common">Geobacillus thermoglucosidasius</name>
    <dbReference type="NCBI Taxonomy" id="1426"/>
    <lineage>
        <taxon>Bacteria</taxon>
        <taxon>Bacillati</taxon>
        <taxon>Bacillota</taxon>
        <taxon>Bacilli</taxon>
        <taxon>Bacillales</taxon>
        <taxon>Anoxybacillaceae</taxon>
        <taxon>Parageobacillus</taxon>
    </lineage>
</organism>
<reference evidence="2" key="1">
    <citation type="journal article" date="2016" name="Genome Announc.">
        <title>Complete Genome Sequence of Geobacillus thermoglucosidasius NCIMB 11955, the Progenitor of a Bioethanol Production Strain.</title>
        <authorList>
            <person name="Sheng L."/>
            <person name="Zhang Y."/>
            <person name="Minton N.P."/>
        </authorList>
    </citation>
    <scope>NUCLEOTIDE SEQUENCE [LARGE SCALE GENOMIC DNA]</scope>
    <source>
        <strain evidence="2">NCIMB 11955</strain>
    </source>
</reference>
<protein>
    <submittedName>
        <fullName evidence="1">Uncharacterized protein</fullName>
    </submittedName>
</protein>
<sequence>MRHFVPKRVSRPLRTERAHEDVFQTNKGLLPNVWDSAPSFIARKESYMHFSKKISMVMEPSFQSIQCGVLQNAAARNALQEAAQLPVSVAFFSSTLKFKPIFFSCPNRAEPLTNCLRPDGSFAATFSIPAAAGDVPLPQIEPESFVPSTAPAEATNKT</sequence>
<dbReference type="AlphaFoldDB" id="A0AAN0YNN1"/>
<gene>
    <name evidence="1" type="ORF">BCV53_11005</name>
</gene>
<keyword evidence="2" id="KW-1185">Reference proteome</keyword>
<proteinExistence type="predicted"/>
<dbReference type="EMBL" id="CP016622">
    <property type="protein sequence ID" value="ANZ30575.1"/>
    <property type="molecule type" value="Genomic_DNA"/>
</dbReference>